<sequence>MAERIRLGLRLYWNRPPRVTKAEGKCSKTHYYRIVLATEGLLIFLGRILAVQVEQALNNVSITTTMVSFFATFGDAFSFSVGGSILQNRWSTLTEQFVEAGSLPEQYLIRSHATEGSGGRIKSLPTSLQEVYREVMAKGLKILWVVGVQSPSFLIGH</sequence>
<dbReference type="AlphaFoldDB" id="A0A6A6IDM1"/>
<evidence type="ECO:0000313" key="2">
    <source>
        <dbReference type="EMBL" id="KAF2247660.1"/>
    </source>
</evidence>
<keyword evidence="1" id="KW-1133">Transmembrane helix</keyword>
<feature type="transmembrane region" description="Helical" evidence="1">
    <location>
        <begin position="62"/>
        <end position="86"/>
    </location>
</feature>
<keyword evidence="3" id="KW-1185">Reference proteome</keyword>
<dbReference type="GeneID" id="54586878"/>
<evidence type="ECO:0000256" key="1">
    <source>
        <dbReference type="SAM" id="Phobius"/>
    </source>
</evidence>
<dbReference type="RefSeq" id="XP_033682664.1">
    <property type="nucleotide sequence ID" value="XM_033833548.1"/>
</dbReference>
<protein>
    <submittedName>
        <fullName evidence="2">Uncharacterized protein</fullName>
    </submittedName>
</protein>
<keyword evidence="1" id="KW-0812">Transmembrane</keyword>
<evidence type="ECO:0000313" key="3">
    <source>
        <dbReference type="Proteomes" id="UP000800094"/>
    </source>
</evidence>
<organism evidence="2 3">
    <name type="scientific">Trematosphaeria pertusa</name>
    <dbReference type="NCBI Taxonomy" id="390896"/>
    <lineage>
        <taxon>Eukaryota</taxon>
        <taxon>Fungi</taxon>
        <taxon>Dikarya</taxon>
        <taxon>Ascomycota</taxon>
        <taxon>Pezizomycotina</taxon>
        <taxon>Dothideomycetes</taxon>
        <taxon>Pleosporomycetidae</taxon>
        <taxon>Pleosporales</taxon>
        <taxon>Massarineae</taxon>
        <taxon>Trematosphaeriaceae</taxon>
        <taxon>Trematosphaeria</taxon>
    </lineage>
</organism>
<proteinExistence type="predicted"/>
<keyword evidence="1" id="KW-0472">Membrane</keyword>
<gene>
    <name evidence="2" type="ORF">BU26DRAFT_566611</name>
</gene>
<dbReference type="EMBL" id="ML987197">
    <property type="protein sequence ID" value="KAF2247660.1"/>
    <property type="molecule type" value="Genomic_DNA"/>
</dbReference>
<dbReference type="Proteomes" id="UP000800094">
    <property type="component" value="Unassembled WGS sequence"/>
</dbReference>
<name>A0A6A6IDM1_9PLEO</name>
<accession>A0A6A6IDM1</accession>
<dbReference type="OrthoDB" id="10021397at2759"/>
<feature type="transmembrane region" description="Helical" evidence="1">
    <location>
        <begin position="31"/>
        <end position="50"/>
    </location>
</feature>
<reference evidence="2" key="1">
    <citation type="journal article" date="2020" name="Stud. Mycol.">
        <title>101 Dothideomycetes genomes: a test case for predicting lifestyles and emergence of pathogens.</title>
        <authorList>
            <person name="Haridas S."/>
            <person name="Albert R."/>
            <person name="Binder M."/>
            <person name="Bloem J."/>
            <person name="Labutti K."/>
            <person name="Salamov A."/>
            <person name="Andreopoulos B."/>
            <person name="Baker S."/>
            <person name="Barry K."/>
            <person name="Bills G."/>
            <person name="Bluhm B."/>
            <person name="Cannon C."/>
            <person name="Castanera R."/>
            <person name="Culley D."/>
            <person name="Daum C."/>
            <person name="Ezra D."/>
            <person name="Gonzalez J."/>
            <person name="Henrissat B."/>
            <person name="Kuo A."/>
            <person name="Liang C."/>
            <person name="Lipzen A."/>
            <person name="Lutzoni F."/>
            <person name="Magnuson J."/>
            <person name="Mondo S."/>
            <person name="Nolan M."/>
            <person name="Ohm R."/>
            <person name="Pangilinan J."/>
            <person name="Park H.-J."/>
            <person name="Ramirez L."/>
            <person name="Alfaro M."/>
            <person name="Sun H."/>
            <person name="Tritt A."/>
            <person name="Yoshinaga Y."/>
            <person name="Zwiers L.-H."/>
            <person name="Turgeon B."/>
            <person name="Goodwin S."/>
            <person name="Spatafora J."/>
            <person name="Crous P."/>
            <person name="Grigoriev I."/>
        </authorList>
    </citation>
    <scope>NUCLEOTIDE SEQUENCE</scope>
    <source>
        <strain evidence="2">CBS 122368</strain>
    </source>
</reference>